<protein>
    <submittedName>
        <fullName evidence="1">Uncharacterized protein</fullName>
    </submittedName>
</protein>
<sequence>MIYRVSTGQDIMDLSGFGFLWISVAAQPRYAIFPQQDFAKPDLLLPNHTLSV</sequence>
<evidence type="ECO:0000313" key="1">
    <source>
        <dbReference type="EMBL" id="VFK36680.1"/>
    </source>
</evidence>
<dbReference type="EMBL" id="CAADHB010000035">
    <property type="protein sequence ID" value="VFK79093.1"/>
    <property type="molecule type" value="Genomic_DNA"/>
</dbReference>
<gene>
    <name evidence="3" type="ORF">BECKSD772D_GA0070982_103519</name>
    <name evidence="2" type="ORF">BECKSD772E_GA0070983_100518</name>
    <name evidence="1" type="ORF">BECKSD772F_GA0070984_100418</name>
</gene>
<evidence type="ECO:0000313" key="3">
    <source>
        <dbReference type="EMBL" id="VFK79093.1"/>
    </source>
</evidence>
<organism evidence="1">
    <name type="scientific">Candidatus Kentrum sp. SD</name>
    <dbReference type="NCBI Taxonomy" id="2126332"/>
    <lineage>
        <taxon>Bacteria</taxon>
        <taxon>Pseudomonadati</taxon>
        <taxon>Pseudomonadota</taxon>
        <taxon>Gammaproteobacteria</taxon>
        <taxon>Candidatus Kentrum</taxon>
    </lineage>
</organism>
<reference evidence="1" key="1">
    <citation type="submission" date="2019-02" db="EMBL/GenBank/DDBJ databases">
        <authorList>
            <person name="Gruber-Vodicka R. H."/>
            <person name="Seah K. B. B."/>
        </authorList>
    </citation>
    <scope>NUCLEOTIDE SEQUENCE</scope>
    <source>
        <strain evidence="3">BECK_S127</strain>
        <strain evidence="2">BECK_S1320</strain>
        <strain evidence="1">BECK_S1321</strain>
    </source>
</reference>
<proteinExistence type="predicted"/>
<dbReference type="EMBL" id="CAADFR010000004">
    <property type="protein sequence ID" value="VFK36680.1"/>
    <property type="molecule type" value="Genomic_DNA"/>
</dbReference>
<evidence type="ECO:0000313" key="2">
    <source>
        <dbReference type="EMBL" id="VFK40208.1"/>
    </source>
</evidence>
<dbReference type="EMBL" id="CAADFU010000005">
    <property type="protein sequence ID" value="VFK40208.1"/>
    <property type="molecule type" value="Genomic_DNA"/>
</dbReference>
<dbReference type="AlphaFoldDB" id="A0A450Y576"/>
<name>A0A450Y576_9GAMM</name>
<accession>A0A450Y576</accession>